<accession>A0A183MIK7</accession>
<dbReference type="AlphaFoldDB" id="A0A183MIK7"/>
<dbReference type="EMBL" id="UZAI01017015">
    <property type="protein sequence ID" value="VDP19376.1"/>
    <property type="molecule type" value="Genomic_DNA"/>
</dbReference>
<organism evidence="1 2">
    <name type="scientific">Schistosoma margrebowiei</name>
    <dbReference type="NCBI Taxonomy" id="48269"/>
    <lineage>
        <taxon>Eukaryota</taxon>
        <taxon>Metazoa</taxon>
        <taxon>Spiralia</taxon>
        <taxon>Lophotrochozoa</taxon>
        <taxon>Platyhelminthes</taxon>
        <taxon>Trematoda</taxon>
        <taxon>Digenea</taxon>
        <taxon>Strigeidida</taxon>
        <taxon>Schistosomatoidea</taxon>
        <taxon>Schistosomatidae</taxon>
        <taxon>Schistosoma</taxon>
    </lineage>
</organism>
<evidence type="ECO:0000313" key="1">
    <source>
        <dbReference type="EMBL" id="VDP19376.1"/>
    </source>
</evidence>
<protein>
    <submittedName>
        <fullName evidence="1">Uncharacterized protein</fullName>
    </submittedName>
</protein>
<keyword evidence="2" id="KW-1185">Reference proteome</keyword>
<gene>
    <name evidence="1" type="ORF">SMRZ_LOCUS15882</name>
</gene>
<evidence type="ECO:0000313" key="2">
    <source>
        <dbReference type="Proteomes" id="UP000277204"/>
    </source>
</evidence>
<sequence length="91" mass="10112">MKTSTSRGKHEMQWTARMQLDDLDLEDDVVYLSQEKATSVASVSAAVGLNLHKGISKILRYNISCTNQITFDGKALEDVKTFTYLGSIIDV</sequence>
<name>A0A183MIK7_9TREM</name>
<reference evidence="1 2" key="1">
    <citation type="submission" date="2018-11" db="EMBL/GenBank/DDBJ databases">
        <authorList>
            <consortium name="Pathogen Informatics"/>
        </authorList>
    </citation>
    <scope>NUCLEOTIDE SEQUENCE [LARGE SCALE GENOMIC DNA]</scope>
    <source>
        <strain evidence="1 2">Zambia</strain>
    </source>
</reference>
<dbReference type="Proteomes" id="UP000277204">
    <property type="component" value="Unassembled WGS sequence"/>
</dbReference>
<proteinExistence type="predicted"/>